<proteinExistence type="inferred from homology"/>
<gene>
    <name evidence="13" type="ORF">ALAG00032_LOCUS5761</name>
</gene>
<accession>A0A7S3NJT7</accession>
<feature type="transmembrane region" description="Helical" evidence="10">
    <location>
        <begin position="819"/>
        <end position="849"/>
    </location>
</feature>
<feature type="transmembrane region" description="Helical" evidence="10">
    <location>
        <begin position="85"/>
        <end position="109"/>
    </location>
</feature>
<dbReference type="Gene3D" id="3.40.50.300">
    <property type="entry name" value="P-loop containing nucleotide triphosphate hydrolases"/>
    <property type="match status" value="2"/>
</dbReference>
<evidence type="ECO:0000259" key="11">
    <source>
        <dbReference type="PROSITE" id="PS50893"/>
    </source>
</evidence>
<comment type="similarity">
    <text evidence="2">Belongs to the ABC transporter superfamily. ABCC family. Conjugate transporter (TC 3.A.1.208) subfamily.</text>
</comment>
<dbReference type="InterPro" id="IPR044746">
    <property type="entry name" value="ABCC_6TM_D1"/>
</dbReference>
<dbReference type="FunFam" id="3.40.50.300:FF:000630">
    <property type="entry name" value="ATP-binding cassette (ABC) transporter, putative"/>
    <property type="match status" value="1"/>
</dbReference>
<feature type="transmembrane region" description="Helical" evidence="10">
    <location>
        <begin position="736"/>
        <end position="760"/>
    </location>
</feature>
<keyword evidence="5" id="KW-0677">Repeat</keyword>
<feature type="transmembrane region" description="Helical" evidence="10">
    <location>
        <begin position="121"/>
        <end position="143"/>
    </location>
</feature>
<dbReference type="InterPro" id="IPR027417">
    <property type="entry name" value="P-loop_NTPase"/>
</dbReference>
<dbReference type="CDD" id="cd03244">
    <property type="entry name" value="ABCC_MRP_domain2"/>
    <property type="match status" value="1"/>
</dbReference>
<dbReference type="InterPro" id="IPR036640">
    <property type="entry name" value="ABC1_TM_sf"/>
</dbReference>
<dbReference type="Pfam" id="PF00664">
    <property type="entry name" value="ABC_membrane"/>
    <property type="match status" value="2"/>
</dbReference>
<sequence>MRMRERDEDEYNLQAVSLQQCVPVSFRKIMPLLNRGKVAPLTIADLPPLAPGDEVETIIGKVETQVRRHSSLFIALCRAFWNDIFAAWCNGTLWVLTALAQAIILGPFVDALARNDNISAIIWGLSFIFASILTTIFLHRMFWRIMRTGFQMKVAMLGLLHNKLLKTTTAAIALAGTGKILTLATSDAVRFDNITSIFAPWFSIIAVVASYIVMFQQLEDHFAALAGVAVSIFSIIAQLWLGHSFERLRRLTASATDKRIRLTSEVIQALRIVKSMNWMKPFSQAIFDRRFEEANTIRRAQRLRALSLGVYFATIPLAALAALGTRVARSTPSKANLSVGKATSVIAVLTVCRTFLYMLARFAMNIPEIFVSCARMQQFILYADEIQNTKVKNDLNNDKVLLSTQKADFAWPSEKKSNTVRNISFTLRAGELVILSGPVGSGKSSLLWGLLDELELRSGSLQINKKCGIAISAHPPWNISGSIRENIMLGAPDLINEDAYFQAISAAALDADIAGWESGDNTLVGEKGLTLSGGQSSRLSFCRCVYAAAVGKAKLALLDDPLSAVDPTVAQRLVDSVSDILCKQYGVGVLLATHQRQFLTRADRVLVLDRDGKCLACAPLNEIIQAGGEAARLVSTDENSASSFMQQPNKKINYTRADTNIKTDTKNEARAITSKEDRTIGAVTWHTWSEFIGAGGLPIVALVFIMFILAQIALVVSDVLLLRWAGRERQRTGHSLLFRAYVGCVITASILGAMRGVLFFSATLRAANSLHTRAVRRILHVPLSWIQQNPLGRILNRFSSDLAQIDDLLSVTLLEFSTLALLMIGSILFACAALPPLIFLLPIIGYICLRIKRYVSKSMNELKRIDGITRSPVLTVFAATLDGLASIRAFSIEHAQTKKLQHCLDKNARAYFFWLACNRFLGFALDSVVVVFLIILVGLAIAMHSLVPPELPAIALIYSLQLLANCQYSVRMFALSEQFLTSVERLLSYVRLETESTYDEEDELQYEKKKNDFFSRPAFYRQQNFSHARVPMKDVEAATFEPLEWPSAGAVELIQVEYRYNIDLPVVLRGITCTFNAGTKNGVCGRTGAGKSSLLAAICRLHQVCGGRVVIDGIDVSTIPLSRLRGAIAWIPQSPTLFSGSVRFNVGLGARSDAEILAALEEAKLLTNLNPLQQRQLLDKPVDEAGSNWSSGEQQLLCLARALVLKRKICCIDEATASVDYDTDAQIQNTLREAHTFKSATLLIIAHRIRTILDSDLILVLSDGRVLEQGSPKELLQNSQSAFSSMVAASNIQQQDLQLLLQKEEGHTSVA</sequence>
<keyword evidence="4 10" id="KW-0812">Transmembrane</keyword>
<evidence type="ECO:0000256" key="10">
    <source>
        <dbReference type="SAM" id="Phobius"/>
    </source>
</evidence>
<organism evidence="13">
    <name type="scientific">Aureoumbra lagunensis</name>
    <dbReference type="NCBI Taxonomy" id="44058"/>
    <lineage>
        <taxon>Eukaryota</taxon>
        <taxon>Sar</taxon>
        <taxon>Stramenopiles</taxon>
        <taxon>Ochrophyta</taxon>
        <taxon>Pelagophyceae</taxon>
        <taxon>Pelagomonadales</taxon>
        <taxon>Aureoumbra</taxon>
    </lineage>
</organism>
<evidence type="ECO:0000256" key="2">
    <source>
        <dbReference type="ARBA" id="ARBA00009726"/>
    </source>
</evidence>
<dbReference type="PROSITE" id="PS50893">
    <property type="entry name" value="ABC_TRANSPORTER_2"/>
    <property type="match status" value="2"/>
</dbReference>
<evidence type="ECO:0000256" key="9">
    <source>
        <dbReference type="ARBA" id="ARBA00023136"/>
    </source>
</evidence>
<dbReference type="CDD" id="cd18580">
    <property type="entry name" value="ABC_6TM_ABCC_D2"/>
    <property type="match status" value="1"/>
</dbReference>
<dbReference type="SUPFAM" id="SSF90123">
    <property type="entry name" value="ABC transporter transmembrane region"/>
    <property type="match status" value="2"/>
</dbReference>
<evidence type="ECO:0000259" key="12">
    <source>
        <dbReference type="PROSITE" id="PS50929"/>
    </source>
</evidence>
<feature type="transmembrane region" description="Helical" evidence="10">
    <location>
        <begin position="197"/>
        <end position="215"/>
    </location>
</feature>
<dbReference type="SUPFAM" id="SSF52540">
    <property type="entry name" value="P-loop containing nucleoside triphosphate hydrolases"/>
    <property type="match status" value="2"/>
</dbReference>
<keyword evidence="8 10" id="KW-1133">Transmembrane helix</keyword>
<dbReference type="PANTHER" id="PTHR24223:SF456">
    <property type="entry name" value="MULTIDRUG RESISTANCE-ASSOCIATED PROTEIN LETHAL(2)03659"/>
    <property type="match status" value="1"/>
</dbReference>
<dbReference type="InterPro" id="IPR050173">
    <property type="entry name" value="ABC_transporter_C-like"/>
</dbReference>
<dbReference type="PROSITE" id="PS50929">
    <property type="entry name" value="ABC_TM1F"/>
    <property type="match status" value="2"/>
</dbReference>
<feature type="domain" description="ABC transmembrane type-1" evidence="12">
    <location>
        <begin position="93"/>
        <end position="368"/>
    </location>
</feature>
<evidence type="ECO:0000256" key="7">
    <source>
        <dbReference type="ARBA" id="ARBA00022840"/>
    </source>
</evidence>
<dbReference type="FunFam" id="1.20.1560.10:FF:000013">
    <property type="entry name" value="ABC transporter C family member 2"/>
    <property type="match status" value="1"/>
</dbReference>
<dbReference type="GO" id="GO:0016020">
    <property type="term" value="C:membrane"/>
    <property type="evidence" value="ECO:0007669"/>
    <property type="project" value="UniProtKB-SubCell"/>
</dbReference>
<dbReference type="Pfam" id="PF00005">
    <property type="entry name" value="ABC_tran"/>
    <property type="match status" value="2"/>
</dbReference>
<keyword evidence="3" id="KW-0813">Transport</keyword>
<evidence type="ECO:0000313" key="13">
    <source>
        <dbReference type="EMBL" id="CAE0365019.1"/>
    </source>
</evidence>
<feature type="transmembrane region" description="Helical" evidence="10">
    <location>
        <begin position="699"/>
        <end position="724"/>
    </location>
</feature>
<evidence type="ECO:0000256" key="3">
    <source>
        <dbReference type="ARBA" id="ARBA00022448"/>
    </source>
</evidence>
<evidence type="ECO:0000256" key="1">
    <source>
        <dbReference type="ARBA" id="ARBA00004141"/>
    </source>
</evidence>
<dbReference type="GO" id="GO:0016887">
    <property type="term" value="F:ATP hydrolysis activity"/>
    <property type="evidence" value="ECO:0007669"/>
    <property type="project" value="InterPro"/>
</dbReference>
<keyword evidence="9 10" id="KW-0472">Membrane</keyword>
<dbReference type="InterPro" id="IPR003593">
    <property type="entry name" value="AAA+_ATPase"/>
</dbReference>
<keyword evidence="6" id="KW-0547">Nucleotide-binding</keyword>
<name>A0A7S3NJT7_9STRA</name>
<dbReference type="InterPro" id="IPR017871">
    <property type="entry name" value="ABC_transporter-like_CS"/>
</dbReference>
<comment type="subcellular location">
    <subcellularLocation>
        <location evidence="1">Membrane</location>
        <topology evidence="1">Multi-pass membrane protein</topology>
    </subcellularLocation>
</comment>
<evidence type="ECO:0000256" key="6">
    <source>
        <dbReference type="ARBA" id="ARBA00022741"/>
    </source>
</evidence>
<dbReference type="InterPro" id="IPR044726">
    <property type="entry name" value="ABCC_6TM_D2"/>
</dbReference>
<dbReference type="GO" id="GO:0005524">
    <property type="term" value="F:ATP binding"/>
    <property type="evidence" value="ECO:0007669"/>
    <property type="project" value="UniProtKB-KW"/>
</dbReference>
<feature type="domain" description="ABC transmembrane type-1" evidence="12">
    <location>
        <begin position="701"/>
        <end position="943"/>
    </location>
</feature>
<dbReference type="SMART" id="SM00382">
    <property type="entry name" value="AAA"/>
    <property type="match status" value="2"/>
</dbReference>
<evidence type="ECO:0000256" key="8">
    <source>
        <dbReference type="ARBA" id="ARBA00022989"/>
    </source>
</evidence>
<feature type="transmembrane region" description="Helical" evidence="10">
    <location>
        <begin position="222"/>
        <end position="241"/>
    </location>
</feature>
<dbReference type="InterPro" id="IPR003439">
    <property type="entry name" value="ABC_transporter-like_ATP-bd"/>
</dbReference>
<dbReference type="PANTHER" id="PTHR24223">
    <property type="entry name" value="ATP-BINDING CASSETTE SUB-FAMILY C"/>
    <property type="match status" value="1"/>
</dbReference>
<dbReference type="EMBL" id="HBIJ01008163">
    <property type="protein sequence ID" value="CAE0365019.1"/>
    <property type="molecule type" value="Transcribed_RNA"/>
</dbReference>
<feature type="domain" description="ABC transporter" evidence="11">
    <location>
        <begin position="402"/>
        <end position="636"/>
    </location>
</feature>
<evidence type="ECO:0008006" key="14">
    <source>
        <dbReference type="Google" id="ProtNLM"/>
    </source>
</evidence>
<dbReference type="PROSITE" id="PS00211">
    <property type="entry name" value="ABC_TRANSPORTER_1"/>
    <property type="match status" value="1"/>
</dbReference>
<dbReference type="GO" id="GO:0140359">
    <property type="term" value="F:ABC-type transporter activity"/>
    <property type="evidence" value="ECO:0007669"/>
    <property type="project" value="InterPro"/>
</dbReference>
<evidence type="ECO:0000256" key="5">
    <source>
        <dbReference type="ARBA" id="ARBA00022737"/>
    </source>
</evidence>
<feature type="transmembrane region" description="Helical" evidence="10">
    <location>
        <begin position="305"/>
        <end position="324"/>
    </location>
</feature>
<dbReference type="InterPro" id="IPR011527">
    <property type="entry name" value="ABC1_TM_dom"/>
</dbReference>
<evidence type="ECO:0000256" key="4">
    <source>
        <dbReference type="ARBA" id="ARBA00022692"/>
    </source>
</evidence>
<protein>
    <recommendedName>
        <fullName evidence="14">ATP-dependent transporter ycf16</fullName>
    </recommendedName>
</protein>
<reference evidence="13" key="1">
    <citation type="submission" date="2021-01" db="EMBL/GenBank/DDBJ databases">
        <authorList>
            <person name="Corre E."/>
            <person name="Pelletier E."/>
            <person name="Niang G."/>
            <person name="Scheremetjew M."/>
            <person name="Finn R."/>
            <person name="Kale V."/>
            <person name="Holt S."/>
            <person name="Cochrane G."/>
            <person name="Meng A."/>
            <person name="Brown T."/>
            <person name="Cohen L."/>
        </authorList>
    </citation>
    <scope>NUCLEOTIDE SEQUENCE</scope>
    <source>
        <strain evidence="13">CCMP1510</strain>
    </source>
</reference>
<keyword evidence="7" id="KW-0067">ATP-binding</keyword>
<dbReference type="Gene3D" id="1.20.1560.10">
    <property type="entry name" value="ABC transporter type 1, transmembrane domain"/>
    <property type="match status" value="2"/>
</dbReference>
<dbReference type="CDD" id="cd18579">
    <property type="entry name" value="ABC_6TM_ABCC_D1"/>
    <property type="match status" value="1"/>
</dbReference>
<feature type="domain" description="ABC transporter" evidence="11">
    <location>
        <begin position="1051"/>
        <end position="1288"/>
    </location>
</feature>
<feature type="transmembrane region" description="Helical" evidence="10">
    <location>
        <begin position="920"/>
        <end position="945"/>
    </location>
</feature>